<dbReference type="PROSITE" id="PS00687">
    <property type="entry name" value="ALDEHYDE_DEHYDR_GLU"/>
    <property type="match status" value="1"/>
</dbReference>
<feature type="active site" evidence="3">
    <location>
        <position position="89"/>
    </location>
</feature>
<evidence type="ECO:0000313" key="7">
    <source>
        <dbReference type="Proteomes" id="UP000053257"/>
    </source>
</evidence>
<feature type="domain" description="Aldehyde dehydrogenase" evidence="5">
    <location>
        <begin position="6"/>
        <end position="274"/>
    </location>
</feature>
<dbReference type="InterPro" id="IPR016163">
    <property type="entry name" value="Ald_DH_C"/>
</dbReference>
<evidence type="ECO:0000256" key="4">
    <source>
        <dbReference type="RuleBase" id="RU003345"/>
    </source>
</evidence>
<dbReference type="InterPro" id="IPR016161">
    <property type="entry name" value="Ald_DH/histidinol_DH"/>
</dbReference>
<dbReference type="InterPro" id="IPR016162">
    <property type="entry name" value="Ald_DH_N"/>
</dbReference>
<name>A0A0C3RZ29_PHLG1</name>
<dbReference type="SUPFAM" id="SSF53720">
    <property type="entry name" value="ALDH-like"/>
    <property type="match status" value="1"/>
</dbReference>
<evidence type="ECO:0000313" key="6">
    <source>
        <dbReference type="EMBL" id="KIP01602.1"/>
    </source>
</evidence>
<comment type="similarity">
    <text evidence="1 4">Belongs to the aldehyde dehydrogenase family.</text>
</comment>
<sequence length="276" mass="29774">MKKSPCGNTIVLKPSELTPLSALMLASFVKEAGFPDGVLNVVTGFGHTAGQALVEHPLVGKVAFTGSTIIGRKIMETAAITNLKRVSLELGGKSPAIVFDDADIVQAVKWIAGNVFHHNGQICTAPARIIVQEGVYDEFLDAFIAAARSLKHSDTFDGNVHQGPLISSQQLDRVLGYIEHGKREGVRLVVGGERYDRPGFFVRPTIFTDVKPDMKIAREEIFGPVAVVVKFKSEEEAIGMANDTDYGLSSYVFTQDLNIAIRMANALEAGNTFVGV</sequence>
<evidence type="ECO:0000256" key="3">
    <source>
        <dbReference type="PROSITE-ProRule" id="PRU10007"/>
    </source>
</evidence>
<dbReference type="Proteomes" id="UP000053257">
    <property type="component" value="Unassembled WGS sequence"/>
</dbReference>
<dbReference type="Gene3D" id="3.40.605.10">
    <property type="entry name" value="Aldehyde Dehydrogenase, Chain A, domain 1"/>
    <property type="match status" value="1"/>
</dbReference>
<dbReference type="OrthoDB" id="310895at2759"/>
<dbReference type="Gene3D" id="3.40.309.10">
    <property type="entry name" value="Aldehyde Dehydrogenase, Chain A, domain 2"/>
    <property type="match status" value="1"/>
</dbReference>
<dbReference type="PANTHER" id="PTHR11699">
    <property type="entry name" value="ALDEHYDE DEHYDROGENASE-RELATED"/>
    <property type="match status" value="1"/>
</dbReference>
<dbReference type="EMBL" id="KN840762">
    <property type="protein sequence ID" value="KIP01602.1"/>
    <property type="molecule type" value="Genomic_DNA"/>
</dbReference>
<dbReference type="InterPro" id="IPR016160">
    <property type="entry name" value="Ald_DH_CS_CYS"/>
</dbReference>
<proteinExistence type="inferred from homology"/>
<dbReference type="GO" id="GO:0016620">
    <property type="term" value="F:oxidoreductase activity, acting on the aldehyde or oxo group of donors, NAD or NADP as acceptor"/>
    <property type="evidence" value="ECO:0007669"/>
    <property type="project" value="InterPro"/>
</dbReference>
<dbReference type="STRING" id="745531.A0A0C3RZ29"/>
<dbReference type="InterPro" id="IPR029510">
    <property type="entry name" value="Ald_DH_CS_GLU"/>
</dbReference>
<dbReference type="PROSITE" id="PS00070">
    <property type="entry name" value="ALDEHYDE_DEHYDR_CYS"/>
    <property type="match status" value="1"/>
</dbReference>
<dbReference type="HOGENOM" id="CLU_005391_1_4_1"/>
<dbReference type="InterPro" id="IPR015590">
    <property type="entry name" value="Aldehyde_DH_dom"/>
</dbReference>
<organism evidence="6 7">
    <name type="scientific">Phlebiopsis gigantea (strain 11061_1 CR5-6)</name>
    <name type="common">White-rot fungus</name>
    <name type="synonym">Peniophora gigantea</name>
    <dbReference type="NCBI Taxonomy" id="745531"/>
    <lineage>
        <taxon>Eukaryota</taxon>
        <taxon>Fungi</taxon>
        <taxon>Dikarya</taxon>
        <taxon>Basidiomycota</taxon>
        <taxon>Agaricomycotina</taxon>
        <taxon>Agaricomycetes</taxon>
        <taxon>Polyporales</taxon>
        <taxon>Phanerochaetaceae</taxon>
        <taxon>Phlebiopsis</taxon>
    </lineage>
</organism>
<keyword evidence="7" id="KW-1185">Reference proteome</keyword>
<keyword evidence="2 4" id="KW-0560">Oxidoreductase</keyword>
<protein>
    <recommendedName>
        <fullName evidence="5">Aldehyde dehydrogenase domain-containing protein</fullName>
    </recommendedName>
</protein>
<evidence type="ECO:0000256" key="1">
    <source>
        <dbReference type="ARBA" id="ARBA00009986"/>
    </source>
</evidence>
<dbReference type="FunFam" id="3.40.309.10:FF:000012">
    <property type="entry name" value="Betaine aldehyde dehydrogenase"/>
    <property type="match status" value="1"/>
</dbReference>
<dbReference type="AlphaFoldDB" id="A0A0C3RZ29"/>
<evidence type="ECO:0000256" key="2">
    <source>
        <dbReference type="ARBA" id="ARBA00023002"/>
    </source>
</evidence>
<reference evidence="6 7" key="1">
    <citation type="journal article" date="2014" name="PLoS Genet.">
        <title>Analysis of the Phlebiopsis gigantea genome, transcriptome and secretome provides insight into its pioneer colonization strategies of wood.</title>
        <authorList>
            <person name="Hori C."/>
            <person name="Ishida T."/>
            <person name="Igarashi K."/>
            <person name="Samejima M."/>
            <person name="Suzuki H."/>
            <person name="Master E."/>
            <person name="Ferreira P."/>
            <person name="Ruiz-Duenas F.J."/>
            <person name="Held B."/>
            <person name="Canessa P."/>
            <person name="Larrondo L.F."/>
            <person name="Schmoll M."/>
            <person name="Druzhinina I.S."/>
            <person name="Kubicek C.P."/>
            <person name="Gaskell J.A."/>
            <person name="Kersten P."/>
            <person name="St John F."/>
            <person name="Glasner J."/>
            <person name="Sabat G."/>
            <person name="Splinter BonDurant S."/>
            <person name="Syed K."/>
            <person name="Yadav J."/>
            <person name="Mgbeahuruike A.C."/>
            <person name="Kovalchuk A."/>
            <person name="Asiegbu F.O."/>
            <person name="Lackner G."/>
            <person name="Hoffmeister D."/>
            <person name="Rencoret J."/>
            <person name="Gutierrez A."/>
            <person name="Sun H."/>
            <person name="Lindquist E."/>
            <person name="Barry K."/>
            <person name="Riley R."/>
            <person name="Grigoriev I.V."/>
            <person name="Henrissat B."/>
            <person name="Kues U."/>
            <person name="Berka R.M."/>
            <person name="Martinez A.T."/>
            <person name="Covert S.F."/>
            <person name="Blanchette R.A."/>
            <person name="Cullen D."/>
        </authorList>
    </citation>
    <scope>NUCLEOTIDE SEQUENCE [LARGE SCALE GENOMIC DNA]</scope>
    <source>
        <strain evidence="6 7">11061_1 CR5-6</strain>
    </source>
</reference>
<gene>
    <name evidence="6" type="ORF">PHLGIDRAFT_505782</name>
</gene>
<dbReference type="Pfam" id="PF00171">
    <property type="entry name" value="Aldedh"/>
    <property type="match status" value="1"/>
</dbReference>
<evidence type="ECO:0000259" key="5">
    <source>
        <dbReference type="Pfam" id="PF00171"/>
    </source>
</evidence>
<accession>A0A0C3RZ29</accession>